<dbReference type="InterPro" id="IPR009078">
    <property type="entry name" value="Ferritin-like_SF"/>
</dbReference>
<proteinExistence type="predicted"/>
<organism evidence="2 3">
    <name type="scientific">Lacticaseibacillus manihotivorans DSM 13343 = JCM 12514</name>
    <dbReference type="NCBI Taxonomy" id="1423769"/>
    <lineage>
        <taxon>Bacteria</taxon>
        <taxon>Bacillati</taxon>
        <taxon>Bacillota</taxon>
        <taxon>Bacilli</taxon>
        <taxon>Lactobacillales</taxon>
        <taxon>Lactobacillaceae</taxon>
        <taxon>Lacticaseibacillus</taxon>
    </lineage>
</organism>
<evidence type="ECO:0000313" key="3">
    <source>
        <dbReference type="Proteomes" id="UP000051790"/>
    </source>
</evidence>
<dbReference type="SUPFAM" id="SSF47240">
    <property type="entry name" value="Ferritin-like"/>
    <property type="match status" value="1"/>
</dbReference>
<reference evidence="2 3" key="1">
    <citation type="journal article" date="2015" name="Genome Announc.">
        <title>Expanding the biotechnology potential of lactobacilli through comparative genomics of 213 strains and associated genera.</title>
        <authorList>
            <person name="Sun Z."/>
            <person name="Harris H.M."/>
            <person name="McCann A."/>
            <person name="Guo C."/>
            <person name="Argimon S."/>
            <person name="Zhang W."/>
            <person name="Yang X."/>
            <person name="Jeffery I.B."/>
            <person name="Cooney J.C."/>
            <person name="Kagawa T.F."/>
            <person name="Liu W."/>
            <person name="Song Y."/>
            <person name="Salvetti E."/>
            <person name="Wrobel A."/>
            <person name="Rasinkangas P."/>
            <person name="Parkhill J."/>
            <person name="Rea M.C."/>
            <person name="O'Sullivan O."/>
            <person name="Ritari J."/>
            <person name="Douillard F.P."/>
            <person name="Paul Ross R."/>
            <person name="Yang R."/>
            <person name="Briner A.E."/>
            <person name="Felis G.E."/>
            <person name="de Vos W.M."/>
            <person name="Barrangou R."/>
            <person name="Klaenhammer T.R."/>
            <person name="Caufield P.W."/>
            <person name="Cui Y."/>
            <person name="Zhang H."/>
            <person name="O'Toole P.W."/>
        </authorList>
    </citation>
    <scope>NUCLEOTIDE SEQUENCE [LARGE SCALE GENOMIC DNA]</scope>
    <source>
        <strain evidence="2 3">DSM 13343</strain>
    </source>
</reference>
<sequence>MSEAIEAKYQAEIKQADIDHHKPTAGAMTGHIVANMWYLDVKYHQILWFVRGPQAFLLQQVYRDLIAQNRAQLDDLADVLLDENQLPPSTVDEYTRYTKVEEDGRLKYESAENMVDTTAHDLTVANLFIDRAVKLAEREDRPAMAQALTKLRGENNRNIRQLQAFLGKTAWEGLVEEDDDDDDDDED</sequence>
<keyword evidence="3" id="KW-1185">Reference proteome</keyword>
<dbReference type="AlphaFoldDB" id="A0A0R1R4N2"/>
<evidence type="ECO:0000313" key="2">
    <source>
        <dbReference type="EMBL" id="KRL52333.1"/>
    </source>
</evidence>
<gene>
    <name evidence="2" type="ORF">FD01_GL002442</name>
</gene>
<name>A0A0R1R4N2_9LACO</name>
<dbReference type="GO" id="GO:0008199">
    <property type="term" value="F:ferric iron binding"/>
    <property type="evidence" value="ECO:0007669"/>
    <property type="project" value="InterPro"/>
</dbReference>
<dbReference type="InterPro" id="IPR012347">
    <property type="entry name" value="Ferritin-like"/>
</dbReference>
<dbReference type="Proteomes" id="UP000051790">
    <property type="component" value="Unassembled WGS sequence"/>
</dbReference>
<dbReference type="InterPro" id="IPR008331">
    <property type="entry name" value="Ferritin_DPS_dom"/>
</dbReference>
<dbReference type="RefSeq" id="WP_054717905.1">
    <property type="nucleotide sequence ID" value="NZ_AZEU01000040.1"/>
</dbReference>
<evidence type="ECO:0000259" key="1">
    <source>
        <dbReference type="Pfam" id="PF00210"/>
    </source>
</evidence>
<protein>
    <submittedName>
        <fullName evidence="2">Stress induced DNA binding protein</fullName>
    </submittedName>
</protein>
<comment type="caution">
    <text evidence="2">The sequence shown here is derived from an EMBL/GenBank/DDBJ whole genome shotgun (WGS) entry which is preliminary data.</text>
</comment>
<dbReference type="EMBL" id="AZEU01000040">
    <property type="protein sequence ID" value="KRL52333.1"/>
    <property type="molecule type" value="Genomic_DNA"/>
</dbReference>
<dbReference type="Gene3D" id="1.20.1260.10">
    <property type="match status" value="1"/>
</dbReference>
<dbReference type="OrthoDB" id="9797023at2"/>
<dbReference type="Pfam" id="PF00210">
    <property type="entry name" value="Ferritin"/>
    <property type="match status" value="1"/>
</dbReference>
<feature type="domain" description="Ferritin/DPS" evidence="1">
    <location>
        <begin position="32"/>
        <end position="169"/>
    </location>
</feature>
<accession>A0A0R1R4N2</accession>
<dbReference type="PATRIC" id="fig|1423769.4.peg.2636"/>